<evidence type="ECO:0000313" key="3">
    <source>
        <dbReference type="EMBL" id="KAF7112617.1"/>
    </source>
</evidence>
<dbReference type="GO" id="GO:0005829">
    <property type="term" value="C:cytosol"/>
    <property type="evidence" value="ECO:0007669"/>
    <property type="project" value="UniProtKB-SubCell"/>
</dbReference>
<accession>A0A834FTM5</accession>
<dbReference type="InterPro" id="IPR036282">
    <property type="entry name" value="Glutathione-S-Trfase_C_sf"/>
</dbReference>
<dbReference type="Proteomes" id="UP000626092">
    <property type="component" value="Unassembled WGS sequence"/>
</dbReference>
<dbReference type="AlphaFoldDB" id="A0A834FTM5"/>
<dbReference type="InterPro" id="IPR045073">
    <property type="entry name" value="Omega/Tau-like"/>
</dbReference>
<dbReference type="InterPro" id="IPR010987">
    <property type="entry name" value="Glutathione-S-Trfase_C-like"/>
</dbReference>
<keyword evidence="1" id="KW-0808">Transferase</keyword>
<comment type="similarity">
    <text evidence="1">Belongs to the GST superfamily.</text>
</comment>
<comment type="caution">
    <text evidence="3">The sequence shown here is derived from an EMBL/GenBank/DDBJ whole genome shotgun (WGS) entry which is preliminary data.</text>
</comment>
<dbReference type="EC" id="2.5.1.18" evidence="1"/>
<keyword evidence="1" id="KW-0963">Cytoplasm</keyword>
<name>A0A834FTM5_RHOSS</name>
<gene>
    <name evidence="3" type="ORF">RHSIM_RhsimUnG0210500</name>
</gene>
<dbReference type="GO" id="GO:0006749">
    <property type="term" value="P:glutathione metabolic process"/>
    <property type="evidence" value="ECO:0007669"/>
    <property type="project" value="InterPro"/>
</dbReference>
<feature type="domain" description="GST C-terminal" evidence="2">
    <location>
        <begin position="2"/>
        <end position="149"/>
    </location>
</feature>
<reference evidence="3" key="1">
    <citation type="submission" date="2019-11" db="EMBL/GenBank/DDBJ databases">
        <authorList>
            <person name="Liu Y."/>
            <person name="Hou J."/>
            <person name="Li T.-Q."/>
            <person name="Guan C.-H."/>
            <person name="Wu X."/>
            <person name="Wu H.-Z."/>
            <person name="Ling F."/>
            <person name="Zhang R."/>
            <person name="Shi X.-G."/>
            <person name="Ren J.-P."/>
            <person name="Chen E.-F."/>
            <person name="Sun J.-M."/>
        </authorList>
    </citation>
    <scope>NUCLEOTIDE SEQUENCE</scope>
    <source>
        <strain evidence="3">Adult_tree_wgs_1</strain>
        <tissue evidence="3">Leaves</tissue>
    </source>
</reference>
<comment type="function">
    <text evidence="1">Is involved in the conjugation of reduced glutathione to a wide number of exogenous and endogenous hydrophobic electrophiles.</text>
</comment>
<comment type="subcellular location">
    <subcellularLocation>
        <location evidence="1">Cytoplasm</location>
        <location evidence="1">Cytosol</location>
    </subcellularLocation>
</comment>
<dbReference type="PANTHER" id="PTHR11260:SF615">
    <property type="entry name" value="GLUTATHIONE S-TRANSFERASE U17"/>
    <property type="match status" value="1"/>
</dbReference>
<evidence type="ECO:0000256" key="1">
    <source>
        <dbReference type="RuleBase" id="RU369102"/>
    </source>
</evidence>
<dbReference type="PANTHER" id="PTHR11260">
    <property type="entry name" value="GLUTATHIONE S-TRANSFERASE, GST, SUPERFAMILY, GST DOMAIN CONTAINING"/>
    <property type="match status" value="1"/>
</dbReference>
<dbReference type="OrthoDB" id="4951845at2759"/>
<dbReference type="Pfam" id="PF13410">
    <property type="entry name" value="GST_C_2"/>
    <property type="match status" value="1"/>
</dbReference>
<dbReference type="PROSITE" id="PS50405">
    <property type="entry name" value="GST_CTER"/>
    <property type="match status" value="1"/>
</dbReference>
<dbReference type="EMBL" id="WJXA01000458">
    <property type="protein sequence ID" value="KAF7112617.1"/>
    <property type="molecule type" value="Genomic_DNA"/>
</dbReference>
<dbReference type="GO" id="GO:0004364">
    <property type="term" value="F:glutathione transferase activity"/>
    <property type="evidence" value="ECO:0007669"/>
    <property type="project" value="UniProtKB-UniRule"/>
</dbReference>
<evidence type="ECO:0000313" key="4">
    <source>
        <dbReference type="Proteomes" id="UP000626092"/>
    </source>
</evidence>
<sequence>MHFYFQEVANKVFFFFLKSYDQLPKEFSHCTHAQWWPTLSGLRNAEGEEAKVAAIEQFMEALMPLEDALAKCGKGKDFFGGDTIWYVDIALGSFLGRLRAIEKMADVDLLDETKTPGLFGWAERFVSNADAKDVIPEADKIVKFIAAELKPNKFPIHAGS</sequence>
<keyword evidence="4" id="KW-1185">Reference proteome</keyword>
<proteinExistence type="inferred from homology"/>
<evidence type="ECO:0000259" key="2">
    <source>
        <dbReference type="PROSITE" id="PS50405"/>
    </source>
</evidence>
<organism evidence="3 4">
    <name type="scientific">Rhododendron simsii</name>
    <name type="common">Sims's rhododendron</name>
    <dbReference type="NCBI Taxonomy" id="118357"/>
    <lineage>
        <taxon>Eukaryota</taxon>
        <taxon>Viridiplantae</taxon>
        <taxon>Streptophyta</taxon>
        <taxon>Embryophyta</taxon>
        <taxon>Tracheophyta</taxon>
        <taxon>Spermatophyta</taxon>
        <taxon>Magnoliopsida</taxon>
        <taxon>eudicotyledons</taxon>
        <taxon>Gunneridae</taxon>
        <taxon>Pentapetalae</taxon>
        <taxon>asterids</taxon>
        <taxon>Ericales</taxon>
        <taxon>Ericaceae</taxon>
        <taxon>Ericoideae</taxon>
        <taxon>Rhodoreae</taxon>
        <taxon>Rhododendron</taxon>
    </lineage>
</organism>
<dbReference type="CDD" id="cd03185">
    <property type="entry name" value="GST_C_Tau"/>
    <property type="match status" value="1"/>
</dbReference>
<dbReference type="Gene3D" id="1.20.1050.10">
    <property type="match status" value="1"/>
</dbReference>
<dbReference type="InterPro" id="IPR045074">
    <property type="entry name" value="GST_C_Tau"/>
</dbReference>
<comment type="catalytic activity">
    <reaction evidence="1">
        <text>RX + glutathione = an S-substituted glutathione + a halide anion + H(+)</text>
        <dbReference type="Rhea" id="RHEA:16437"/>
        <dbReference type="ChEBI" id="CHEBI:15378"/>
        <dbReference type="ChEBI" id="CHEBI:16042"/>
        <dbReference type="ChEBI" id="CHEBI:17792"/>
        <dbReference type="ChEBI" id="CHEBI:57925"/>
        <dbReference type="ChEBI" id="CHEBI:90779"/>
        <dbReference type="EC" id="2.5.1.18"/>
    </reaction>
</comment>
<protein>
    <recommendedName>
        <fullName evidence="1">Glutathione S-transferase</fullName>
        <ecNumber evidence="1">2.5.1.18</ecNumber>
    </recommendedName>
</protein>
<dbReference type="SUPFAM" id="SSF47616">
    <property type="entry name" value="GST C-terminal domain-like"/>
    <property type="match status" value="1"/>
</dbReference>